<evidence type="ECO:0000256" key="1">
    <source>
        <dbReference type="SAM" id="MobiDB-lite"/>
    </source>
</evidence>
<dbReference type="Proteomes" id="UP000001075">
    <property type="component" value="Unassembled WGS sequence"/>
</dbReference>
<evidence type="ECO:0000313" key="3">
    <source>
        <dbReference type="Proteomes" id="UP000001075"/>
    </source>
</evidence>
<gene>
    <name evidence="2" type="ORF">I79_016360</name>
</gene>
<reference evidence="3" key="1">
    <citation type="journal article" date="2011" name="Nat. Biotechnol.">
        <title>The genomic sequence of the Chinese hamster ovary (CHO)-K1 cell line.</title>
        <authorList>
            <person name="Xu X."/>
            <person name="Nagarajan H."/>
            <person name="Lewis N.E."/>
            <person name="Pan S."/>
            <person name="Cai Z."/>
            <person name="Liu X."/>
            <person name="Chen W."/>
            <person name="Xie M."/>
            <person name="Wang W."/>
            <person name="Hammond S."/>
            <person name="Andersen M.R."/>
            <person name="Neff N."/>
            <person name="Passarelli B."/>
            <person name="Koh W."/>
            <person name="Fan H.C."/>
            <person name="Wang J."/>
            <person name="Gui Y."/>
            <person name="Lee K.H."/>
            <person name="Betenbaugh M.J."/>
            <person name="Quake S.R."/>
            <person name="Famili I."/>
            <person name="Palsson B.O."/>
            <person name="Wang J."/>
        </authorList>
    </citation>
    <scope>NUCLEOTIDE SEQUENCE [LARGE SCALE GENOMIC DNA]</scope>
    <source>
        <strain evidence="3">CHO K1 cell line</strain>
    </source>
</reference>
<protein>
    <submittedName>
        <fullName evidence="2">Uncharacterized protein</fullName>
    </submittedName>
</protein>
<dbReference type="InParanoid" id="G3HZ65"/>
<organism evidence="2 3">
    <name type="scientific">Cricetulus griseus</name>
    <name type="common">Chinese hamster</name>
    <name type="synonym">Cricetulus barabensis griseus</name>
    <dbReference type="NCBI Taxonomy" id="10029"/>
    <lineage>
        <taxon>Eukaryota</taxon>
        <taxon>Metazoa</taxon>
        <taxon>Chordata</taxon>
        <taxon>Craniata</taxon>
        <taxon>Vertebrata</taxon>
        <taxon>Euteleostomi</taxon>
        <taxon>Mammalia</taxon>
        <taxon>Eutheria</taxon>
        <taxon>Euarchontoglires</taxon>
        <taxon>Glires</taxon>
        <taxon>Rodentia</taxon>
        <taxon>Myomorpha</taxon>
        <taxon>Muroidea</taxon>
        <taxon>Cricetidae</taxon>
        <taxon>Cricetinae</taxon>
        <taxon>Cricetulus</taxon>
    </lineage>
</organism>
<dbReference type="AlphaFoldDB" id="G3HZ65"/>
<name>G3HZ65_CRIGR</name>
<dbReference type="EMBL" id="JH000961">
    <property type="protein sequence ID" value="EGV99614.1"/>
    <property type="molecule type" value="Genomic_DNA"/>
</dbReference>
<feature type="region of interest" description="Disordered" evidence="1">
    <location>
        <begin position="1"/>
        <end position="21"/>
    </location>
</feature>
<proteinExistence type="predicted"/>
<evidence type="ECO:0000313" key="2">
    <source>
        <dbReference type="EMBL" id="EGV99614.1"/>
    </source>
</evidence>
<accession>G3HZ65</accession>
<sequence length="56" mass="5735">MGKSEGSSGIPIPALSSSELGPPDGVQCSHCDVCHGQHSDTTANWKRIGHAYVGTA</sequence>